<reference evidence="2 3" key="1">
    <citation type="journal article" date="2020" name="Microorganisms">
        <title>Osmotic Adaptation and Compatible Solute Biosynthesis of Phototrophic Bacteria as Revealed from Genome Analyses.</title>
        <authorList>
            <person name="Imhoff J.F."/>
            <person name="Rahn T."/>
            <person name="Kunzel S."/>
            <person name="Keller A."/>
            <person name="Neulinger S.C."/>
        </authorList>
    </citation>
    <scope>NUCLEOTIDE SEQUENCE [LARGE SCALE GENOMIC DNA]</scope>
    <source>
        <strain evidence="2 3">DSM 6210</strain>
    </source>
</reference>
<dbReference type="RefSeq" id="WP_200236597.1">
    <property type="nucleotide sequence ID" value="NZ_NRRV01000020.1"/>
</dbReference>
<proteinExistence type="predicted"/>
<dbReference type="Proteomes" id="UP000748752">
    <property type="component" value="Unassembled WGS sequence"/>
</dbReference>
<feature type="domain" description="Putative restriction endonuclease" evidence="1">
    <location>
        <begin position="13"/>
        <end position="180"/>
    </location>
</feature>
<evidence type="ECO:0000259" key="1">
    <source>
        <dbReference type="Pfam" id="PF05685"/>
    </source>
</evidence>
<keyword evidence="3" id="KW-1185">Reference proteome</keyword>
<dbReference type="PANTHER" id="PTHR36558">
    <property type="entry name" value="GLR1098 PROTEIN"/>
    <property type="match status" value="1"/>
</dbReference>
<comment type="caution">
    <text evidence="2">The sequence shown here is derived from an EMBL/GenBank/DDBJ whole genome shotgun (WGS) entry which is preliminary data.</text>
</comment>
<evidence type="ECO:0000313" key="3">
    <source>
        <dbReference type="Proteomes" id="UP000748752"/>
    </source>
</evidence>
<organism evidence="2 3">
    <name type="scientific">Thiohalocapsa halophila</name>
    <dbReference type="NCBI Taxonomy" id="69359"/>
    <lineage>
        <taxon>Bacteria</taxon>
        <taxon>Pseudomonadati</taxon>
        <taxon>Pseudomonadota</taxon>
        <taxon>Gammaproteobacteria</taxon>
        <taxon>Chromatiales</taxon>
        <taxon>Chromatiaceae</taxon>
        <taxon>Thiohalocapsa</taxon>
    </lineage>
</organism>
<name>A0ABS1CGK4_9GAMM</name>
<dbReference type="SUPFAM" id="SSF52980">
    <property type="entry name" value="Restriction endonuclease-like"/>
    <property type="match status" value="1"/>
</dbReference>
<dbReference type="Pfam" id="PF05685">
    <property type="entry name" value="Uma2"/>
    <property type="match status" value="1"/>
</dbReference>
<protein>
    <recommendedName>
        <fullName evidence="1">Putative restriction endonuclease domain-containing protein</fullName>
    </recommendedName>
</protein>
<dbReference type="Gene3D" id="3.90.1570.10">
    <property type="entry name" value="tt1808, chain A"/>
    <property type="match status" value="1"/>
</dbReference>
<sequence length="192" mass="21178">MATCLKHPFVTLAEYFAREGNATERLEYLNGEVRAMGGAQPEHNAIGANLIGELRSALRGSGCRPMTSDQRVKVNAGSPYLYPDVSVACAPEYTTINGLRTLVNPVLIIEVTSPSTEQRDRGTKFLQYQTIASLSHYVLVDSTEVGLLHYAMTDGQWQPTLYESIDDQLQLPDLGLTLALREVYLDVWPSAT</sequence>
<dbReference type="InterPro" id="IPR008538">
    <property type="entry name" value="Uma2"/>
</dbReference>
<evidence type="ECO:0000313" key="2">
    <source>
        <dbReference type="EMBL" id="MBK1631039.1"/>
    </source>
</evidence>
<dbReference type="InterPro" id="IPR011335">
    <property type="entry name" value="Restrct_endonuc-II-like"/>
</dbReference>
<dbReference type="InterPro" id="IPR012296">
    <property type="entry name" value="Nuclease_put_TT1808"/>
</dbReference>
<dbReference type="PANTHER" id="PTHR36558:SF1">
    <property type="entry name" value="RESTRICTION ENDONUCLEASE DOMAIN-CONTAINING PROTEIN-RELATED"/>
    <property type="match status" value="1"/>
</dbReference>
<accession>A0ABS1CGK4</accession>
<dbReference type="EMBL" id="NRRV01000020">
    <property type="protein sequence ID" value="MBK1631039.1"/>
    <property type="molecule type" value="Genomic_DNA"/>
</dbReference>
<gene>
    <name evidence="2" type="ORF">CKO31_09865</name>
</gene>
<dbReference type="CDD" id="cd06260">
    <property type="entry name" value="DUF820-like"/>
    <property type="match status" value="1"/>
</dbReference>